<proteinExistence type="predicted"/>
<reference evidence="6 7" key="1">
    <citation type="submission" date="2020-04" db="EMBL/GenBank/DDBJ databases">
        <title>Genome sequencing of novel species.</title>
        <authorList>
            <person name="Heo J."/>
            <person name="Kim S.-J."/>
            <person name="Kim J.-S."/>
            <person name="Hong S.-B."/>
            <person name="Kwon S.-W."/>
        </authorList>
    </citation>
    <scope>NUCLEOTIDE SEQUENCE [LARGE SCALE GENOMIC DNA]</scope>
    <source>
        <strain evidence="6 7">MFER-1</strain>
    </source>
</reference>
<dbReference type="SUPFAM" id="SSF51215">
    <property type="entry name" value="Regulatory protein AraC"/>
    <property type="match status" value="1"/>
</dbReference>
<feature type="domain" description="HTH araC/xylS-type" evidence="5">
    <location>
        <begin position="190"/>
        <end position="288"/>
    </location>
</feature>
<dbReference type="EMBL" id="CP051680">
    <property type="protein sequence ID" value="QJD87313.1"/>
    <property type="molecule type" value="Genomic_DNA"/>
</dbReference>
<keyword evidence="3" id="KW-0010">Activator</keyword>
<dbReference type="Gene3D" id="1.10.10.60">
    <property type="entry name" value="Homeodomain-like"/>
    <property type="match status" value="1"/>
</dbReference>
<dbReference type="InterPro" id="IPR037923">
    <property type="entry name" value="HTH-like"/>
</dbReference>
<dbReference type="Pfam" id="PF02311">
    <property type="entry name" value="AraC_binding"/>
    <property type="match status" value="1"/>
</dbReference>
<dbReference type="RefSeq" id="WP_169283558.1">
    <property type="nucleotide sequence ID" value="NZ_CP051680.1"/>
</dbReference>
<dbReference type="InterPro" id="IPR009057">
    <property type="entry name" value="Homeodomain-like_sf"/>
</dbReference>
<evidence type="ECO:0000256" key="3">
    <source>
        <dbReference type="ARBA" id="ARBA00023159"/>
    </source>
</evidence>
<dbReference type="GO" id="GO:0003700">
    <property type="term" value="F:DNA-binding transcription factor activity"/>
    <property type="evidence" value="ECO:0007669"/>
    <property type="project" value="InterPro"/>
</dbReference>
<dbReference type="InterPro" id="IPR018062">
    <property type="entry name" value="HTH_AraC-typ_CS"/>
</dbReference>
<evidence type="ECO:0000256" key="4">
    <source>
        <dbReference type="ARBA" id="ARBA00023163"/>
    </source>
</evidence>
<dbReference type="SMART" id="SM00342">
    <property type="entry name" value="HTH_ARAC"/>
    <property type="match status" value="1"/>
</dbReference>
<dbReference type="PROSITE" id="PS01124">
    <property type="entry name" value="HTH_ARAC_FAMILY_2"/>
    <property type="match status" value="1"/>
</dbReference>
<dbReference type="KEGG" id="cheb:HH215_31820"/>
<name>A0A7Z2VQG5_9BACL</name>
<dbReference type="SUPFAM" id="SSF46689">
    <property type="entry name" value="Homeodomain-like"/>
    <property type="match status" value="2"/>
</dbReference>
<sequence length="296" mass="33854">MTKKLHYLDPSETLEDLQEFYFPPYITLAHMFHAPEEWSLKPRVLKQYQLQYVVEGYAEYVIGGIRYHTSKGDLLFQGPGEAHYVNTVPGKPYVCVSIVFHFGSAEFPLQDLLAFGRSEAETPHDMGNYSDHSLENRLSELVHYYRQPGTLAKVRCQQLLMGILLALSEARRSNEAASAVKESSGSAKLVLIRNYIDSRLRSGFRHEELERLTGWSRNYVITQFKQAFGMSPLQYLVWIRLEKAKGLALQSGMSFSEIASEVGYSDIHAFGKMFKRKTGMNLSQFVATLYRDTPDR</sequence>
<keyword evidence="2" id="KW-0238">DNA-binding</keyword>
<protein>
    <submittedName>
        <fullName evidence="6">AraC family transcriptional regulator</fullName>
    </submittedName>
</protein>
<keyword evidence="1" id="KW-0805">Transcription regulation</keyword>
<evidence type="ECO:0000256" key="1">
    <source>
        <dbReference type="ARBA" id="ARBA00023015"/>
    </source>
</evidence>
<dbReference type="InterPro" id="IPR018060">
    <property type="entry name" value="HTH_AraC"/>
</dbReference>
<dbReference type="PANTHER" id="PTHR46796">
    <property type="entry name" value="HTH-TYPE TRANSCRIPTIONAL ACTIVATOR RHAS-RELATED"/>
    <property type="match status" value="1"/>
</dbReference>
<keyword evidence="4" id="KW-0804">Transcription</keyword>
<dbReference type="AlphaFoldDB" id="A0A7Z2VQG5"/>
<dbReference type="GO" id="GO:0043565">
    <property type="term" value="F:sequence-specific DNA binding"/>
    <property type="evidence" value="ECO:0007669"/>
    <property type="project" value="InterPro"/>
</dbReference>
<evidence type="ECO:0000256" key="2">
    <source>
        <dbReference type="ARBA" id="ARBA00023125"/>
    </source>
</evidence>
<dbReference type="InterPro" id="IPR014710">
    <property type="entry name" value="RmlC-like_jellyroll"/>
</dbReference>
<dbReference type="Proteomes" id="UP000502248">
    <property type="component" value="Chromosome"/>
</dbReference>
<dbReference type="InterPro" id="IPR050204">
    <property type="entry name" value="AraC_XylS_family_regulators"/>
</dbReference>
<dbReference type="Pfam" id="PF12833">
    <property type="entry name" value="HTH_18"/>
    <property type="match status" value="1"/>
</dbReference>
<keyword evidence="7" id="KW-1185">Reference proteome</keyword>
<dbReference type="Gene3D" id="2.60.120.10">
    <property type="entry name" value="Jelly Rolls"/>
    <property type="match status" value="1"/>
</dbReference>
<accession>A0A7Z2VQG5</accession>
<evidence type="ECO:0000313" key="6">
    <source>
        <dbReference type="EMBL" id="QJD87313.1"/>
    </source>
</evidence>
<dbReference type="InterPro" id="IPR003313">
    <property type="entry name" value="AraC-bd"/>
</dbReference>
<dbReference type="PROSITE" id="PS00041">
    <property type="entry name" value="HTH_ARAC_FAMILY_1"/>
    <property type="match status" value="1"/>
</dbReference>
<evidence type="ECO:0000313" key="7">
    <source>
        <dbReference type="Proteomes" id="UP000502248"/>
    </source>
</evidence>
<evidence type="ECO:0000259" key="5">
    <source>
        <dbReference type="PROSITE" id="PS01124"/>
    </source>
</evidence>
<gene>
    <name evidence="6" type="ORF">HH215_31820</name>
</gene>
<organism evidence="6 7">
    <name type="scientific">Cohnella herbarum</name>
    <dbReference type="NCBI Taxonomy" id="2728023"/>
    <lineage>
        <taxon>Bacteria</taxon>
        <taxon>Bacillati</taxon>
        <taxon>Bacillota</taxon>
        <taxon>Bacilli</taxon>
        <taxon>Bacillales</taxon>
        <taxon>Paenibacillaceae</taxon>
        <taxon>Cohnella</taxon>
    </lineage>
</organism>